<comment type="caution">
    <text evidence="1">The sequence shown here is derived from an EMBL/GenBank/DDBJ whole genome shotgun (WGS) entry which is preliminary data.</text>
</comment>
<name>A0ACC2V0W4_9TREE</name>
<dbReference type="EMBL" id="JASBWR010000134">
    <property type="protein sequence ID" value="KAJ9092580.1"/>
    <property type="molecule type" value="Genomic_DNA"/>
</dbReference>
<accession>A0ACC2V0W4</accession>
<sequence>MIKSLNRYIYGPTPEERVQEWQRRLRGEQRVLDKEIRQLDSATTRARQSLKQLAAKNDLKSARLLAREVVRTNKQKQRLTMSKARARESDRHLSKVNRDHEGVERVGQTAAIEPDDEGDECGDDEDDTLDMDEADSELEDEADEEVDKVLYELTDGKLGMAGTVKDSLPAAQQQEEEAADINTEAEMQRMQRELQDLLTG</sequence>
<keyword evidence="2" id="KW-1185">Reference proteome</keyword>
<protein>
    <submittedName>
        <fullName evidence="1">Uncharacterized protein</fullName>
    </submittedName>
</protein>
<proteinExistence type="predicted"/>
<dbReference type="Proteomes" id="UP001241377">
    <property type="component" value="Unassembled WGS sequence"/>
</dbReference>
<evidence type="ECO:0000313" key="2">
    <source>
        <dbReference type="Proteomes" id="UP001241377"/>
    </source>
</evidence>
<reference evidence="1" key="1">
    <citation type="submission" date="2023-04" db="EMBL/GenBank/DDBJ databases">
        <title>Draft Genome sequencing of Naganishia species isolated from polar environments using Oxford Nanopore Technology.</title>
        <authorList>
            <person name="Leo P."/>
            <person name="Venkateswaran K."/>
        </authorList>
    </citation>
    <scope>NUCLEOTIDE SEQUENCE</scope>
    <source>
        <strain evidence="1">MNA-CCFEE 5261</strain>
    </source>
</reference>
<evidence type="ECO:0000313" key="1">
    <source>
        <dbReference type="EMBL" id="KAJ9092580.1"/>
    </source>
</evidence>
<gene>
    <name evidence="1" type="ORF">QFC19_008688</name>
</gene>
<organism evidence="1 2">
    <name type="scientific">Naganishia cerealis</name>
    <dbReference type="NCBI Taxonomy" id="610337"/>
    <lineage>
        <taxon>Eukaryota</taxon>
        <taxon>Fungi</taxon>
        <taxon>Dikarya</taxon>
        <taxon>Basidiomycota</taxon>
        <taxon>Agaricomycotina</taxon>
        <taxon>Tremellomycetes</taxon>
        <taxon>Filobasidiales</taxon>
        <taxon>Filobasidiaceae</taxon>
        <taxon>Naganishia</taxon>
    </lineage>
</organism>